<dbReference type="PRINTS" id="PR00450">
    <property type="entry name" value="RECOVERIN"/>
</dbReference>
<dbReference type="Gene3D" id="1.10.238.10">
    <property type="entry name" value="EF-hand"/>
    <property type="match status" value="1"/>
</dbReference>
<accession>A0A914XL83</accession>
<dbReference type="InterPro" id="IPR024868">
    <property type="entry name" value="FJX1/FJ"/>
</dbReference>
<name>A0A914XL83_9BILA</name>
<evidence type="ECO:0000313" key="3">
    <source>
        <dbReference type="Proteomes" id="UP000887566"/>
    </source>
</evidence>
<reference evidence="4" key="1">
    <citation type="submission" date="2022-11" db="UniProtKB">
        <authorList>
            <consortium name="WormBaseParasite"/>
        </authorList>
    </citation>
    <scope>IDENTIFICATION</scope>
</reference>
<protein>
    <submittedName>
        <fullName evidence="4">EF-hand domain-containing protein</fullName>
    </submittedName>
</protein>
<dbReference type="GO" id="GO:0005509">
    <property type="term" value="F:calcium ion binding"/>
    <property type="evidence" value="ECO:0007669"/>
    <property type="project" value="InterPro"/>
</dbReference>
<dbReference type="AlphaFoldDB" id="A0A914XL83"/>
<dbReference type="PROSITE" id="PS50222">
    <property type="entry name" value="EF_HAND_2"/>
    <property type="match status" value="1"/>
</dbReference>
<evidence type="ECO:0000259" key="2">
    <source>
        <dbReference type="PROSITE" id="PS50222"/>
    </source>
</evidence>
<dbReference type="Proteomes" id="UP000887566">
    <property type="component" value="Unplaced"/>
</dbReference>
<keyword evidence="1" id="KW-0472">Membrane</keyword>
<dbReference type="InterPro" id="IPR011992">
    <property type="entry name" value="EF-hand-dom_pair"/>
</dbReference>
<proteinExistence type="predicted"/>
<keyword evidence="3" id="KW-1185">Reference proteome</keyword>
<dbReference type="PANTHER" id="PTHR13147:SF5">
    <property type="entry name" value="FOUR-JOINTED BOX PROTEIN 1"/>
    <property type="match status" value="1"/>
</dbReference>
<dbReference type="InterPro" id="IPR002048">
    <property type="entry name" value="EF_hand_dom"/>
</dbReference>
<dbReference type="GO" id="GO:0005615">
    <property type="term" value="C:extracellular space"/>
    <property type="evidence" value="ECO:0007669"/>
    <property type="project" value="TreeGrafter"/>
</dbReference>
<feature type="transmembrane region" description="Helical" evidence="1">
    <location>
        <begin position="257"/>
        <end position="280"/>
    </location>
</feature>
<dbReference type="SUPFAM" id="SSF47473">
    <property type="entry name" value="EF-hand"/>
    <property type="match status" value="1"/>
</dbReference>
<sequence>MYANISFVRSPSPTAIKIRSPIPQPSKEITGVAGYFYRLLFFTFYRLKSSLCYTTVYIDCEMDDREPSAHRHQPESLEWMVKNTRFTKRELQAFYRGFKQENPHGYMTLDQVKSIFSSIFVHGNSEQYATFVFQSFNRTLPDQITFLEFAVALSRLLRGTLDEKLEWIFTLYDQKGDGVITFDEMFGMVTALYNNMGMMVDPPPDRFAIRQHARDMFQIADRRPLVDRCVRRPPPTLPGHIQPTHPHCSMALNYRSIFYITLLMFFVASVYNFMALMFVADKMMERTTILHANRVQPTAQEGDGWGTARKGSREMMDDDLLELPNRHDLLESEELEELEDEPEPIDDVPPEPEIFFDGETEWLFIKTTANRPDDCRTFRHRIQQGQFRGTWPSEWEKCGRKPNAHATLTDGTMVCLRYRHPHDFLVAGEILSLELARVMGLKNVPCATLLSVQPAERWHGNLEKIGWNTKTDTVVAAVEWIPDLHQRKPLPATVLHFLNKPQGSDRLNTRQLSNLTANEIFEIAQWSDMFVFDYLTGHYDRFASLQDDAELQNQSSILEGRVRNAAFDKQNVLWLFDNEAGMLDAYMLLFEPSNGRPSNYLRFQQFHKRTLASLCIFRKSTVQRVSRMLTQTDPVATLMEAVNAAEPLMKQLNVEAEPRFRYLQENFKQRLIDVVAHWKWCADNSR</sequence>
<dbReference type="CDD" id="cd00051">
    <property type="entry name" value="EFh"/>
    <property type="match status" value="1"/>
</dbReference>
<dbReference type="SMART" id="SM00054">
    <property type="entry name" value="EFh"/>
    <property type="match status" value="1"/>
</dbReference>
<dbReference type="WBParaSite" id="PSAMB.scaffold898size38992.g9632.t1">
    <property type="protein sequence ID" value="PSAMB.scaffold898size38992.g9632.t1"/>
    <property type="gene ID" value="PSAMB.scaffold898size38992.g9632"/>
</dbReference>
<dbReference type="GO" id="GO:0007267">
    <property type="term" value="P:cell-cell signaling"/>
    <property type="evidence" value="ECO:0007669"/>
    <property type="project" value="TreeGrafter"/>
</dbReference>
<keyword evidence="1" id="KW-1133">Transmembrane helix</keyword>
<feature type="domain" description="EF-hand" evidence="2">
    <location>
        <begin position="160"/>
        <end position="195"/>
    </location>
</feature>
<evidence type="ECO:0000313" key="4">
    <source>
        <dbReference type="WBParaSite" id="PSAMB.scaffold898size38992.g9632.t1"/>
    </source>
</evidence>
<organism evidence="3 4">
    <name type="scientific">Plectus sambesii</name>
    <dbReference type="NCBI Taxonomy" id="2011161"/>
    <lineage>
        <taxon>Eukaryota</taxon>
        <taxon>Metazoa</taxon>
        <taxon>Ecdysozoa</taxon>
        <taxon>Nematoda</taxon>
        <taxon>Chromadorea</taxon>
        <taxon>Plectida</taxon>
        <taxon>Plectina</taxon>
        <taxon>Plectoidea</taxon>
        <taxon>Plectidae</taxon>
        <taxon>Plectus</taxon>
    </lineage>
</organism>
<dbReference type="PANTHER" id="PTHR13147">
    <property type="entry name" value="FOUR-JOINTED BOX PROTEIN 1"/>
    <property type="match status" value="1"/>
</dbReference>
<evidence type="ECO:0000256" key="1">
    <source>
        <dbReference type="SAM" id="Phobius"/>
    </source>
</evidence>
<keyword evidence="1" id="KW-0812">Transmembrane</keyword>